<protein>
    <submittedName>
        <fullName evidence="1">Uncharacterized protein</fullName>
    </submittedName>
</protein>
<dbReference type="EMBL" id="HBGA01003541">
    <property type="protein sequence ID" value="CAD8990147.1"/>
    <property type="molecule type" value="Transcribed_RNA"/>
</dbReference>
<evidence type="ECO:0000313" key="1">
    <source>
        <dbReference type="EMBL" id="CAD8990147.1"/>
    </source>
</evidence>
<proteinExistence type="predicted"/>
<organism evidence="1">
    <name type="scientific">Eutreptiella gymnastica</name>
    <dbReference type="NCBI Taxonomy" id="73025"/>
    <lineage>
        <taxon>Eukaryota</taxon>
        <taxon>Discoba</taxon>
        <taxon>Euglenozoa</taxon>
        <taxon>Euglenida</taxon>
        <taxon>Spirocuta</taxon>
        <taxon>Euglenophyceae</taxon>
        <taxon>Eutreptiales</taxon>
        <taxon>Eutreptiaceae</taxon>
        <taxon>Eutreptiella</taxon>
    </lineage>
</organism>
<gene>
    <name evidence="1" type="ORF">EGYM00392_LOCUS1189</name>
</gene>
<sequence length="103" mass="11879">MWGQHALMYPPPSPPSRHRPRFYRVIWCLDMEKSTKDDGITNLVLKAKNKGKTNTETTVSLAPAVWTRQCLDKRHSKHFRWAGVEHPGNVHRDLLLLYISSSA</sequence>
<name>A0A7S1HSU5_9EUGL</name>
<reference evidence="1" key="1">
    <citation type="submission" date="2021-01" db="EMBL/GenBank/DDBJ databases">
        <authorList>
            <person name="Corre E."/>
            <person name="Pelletier E."/>
            <person name="Niang G."/>
            <person name="Scheremetjew M."/>
            <person name="Finn R."/>
            <person name="Kale V."/>
            <person name="Holt S."/>
            <person name="Cochrane G."/>
            <person name="Meng A."/>
            <person name="Brown T."/>
            <person name="Cohen L."/>
        </authorList>
    </citation>
    <scope>NUCLEOTIDE SEQUENCE</scope>
    <source>
        <strain evidence="1">NIES-381</strain>
    </source>
</reference>
<dbReference type="AlphaFoldDB" id="A0A7S1HSU5"/>
<accession>A0A7S1HSU5</accession>